<organism evidence="1 2">
    <name type="scientific">Tengunoibacter tsumagoiensis</name>
    <dbReference type="NCBI Taxonomy" id="2014871"/>
    <lineage>
        <taxon>Bacteria</taxon>
        <taxon>Bacillati</taxon>
        <taxon>Chloroflexota</taxon>
        <taxon>Ktedonobacteria</taxon>
        <taxon>Ktedonobacterales</taxon>
        <taxon>Dictyobacteraceae</taxon>
        <taxon>Tengunoibacter</taxon>
    </lineage>
</organism>
<dbReference type="AlphaFoldDB" id="A0A401ZVZ5"/>
<comment type="caution">
    <text evidence="1">The sequence shown here is derived from an EMBL/GenBank/DDBJ whole genome shotgun (WGS) entry which is preliminary data.</text>
</comment>
<sequence length="77" mass="8594">MMAADPFTNPHISHPLSLIPHCPPHNEVANTNHDMPHIIAIPFSRPPFWLCHTTIEPFIACLLPEGLTADEKGKIHN</sequence>
<keyword evidence="2" id="KW-1185">Reference proteome</keyword>
<reference evidence="2" key="1">
    <citation type="submission" date="2018-12" db="EMBL/GenBank/DDBJ databases">
        <title>Tengunoibacter tsumagoiensis gen. nov., sp. nov., Dictyobacter kobayashii sp. nov., D. alpinus sp. nov., and D. joshuensis sp. nov. and description of Dictyobacteraceae fam. nov. within the order Ktedonobacterales isolated from Tengu-no-mugimeshi.</title>
        <authorList>
            <person name="Wang C.M."/>
            <person name="Zheng Y."/>
            <person name="Sakai Y."/>
            <person name="Toyoda A."/>
            <person name="Minakuchi Y."/>
            <person name="Abe K."/>
            <person name="Yokota A."/>
            <person name="Yabe S."/>
        </authorList>
    </citation>
    <scope>NUCLEOTIDE SEQUENCE [LARGE SCALE GENOMIC DNA]</scope>
    <source>
        <strain evidence="2">Uno3</strain>
    </source>
</reference>
<evidence type="ECO:0000313" key="1">
    <source>
        <dbReference type="EMBL" id="GCE11017.1"/>
    </source>
</evidence>
<gene>
    <name evidence="1" type="ORF">KTT_08760</name>
</gene>
<proteinExistence type="predicted"/>
<accession>A0A401ZVZ5</accession>
<protein>
    <submittedName>
        <fullName evidence="1">Uncharacterized protein</fullName>
    </submittedName>
</protein>
<evidence type="ECO:0000313" key="2">
    <source>
        <dbReference type="Proteomes" id="UP000287352"/>
    </source>
</evidence>
<dbReference type="Proteomes" id="UP000287352">
    <property type="component" value="Unassembled WGS sequence"/>
</dbReference>
<name>A0A401ZVZ5_9CHLR</name>
<dbReference type="EMBL" id="BIFR01000001">
    <property type="protein sequence ID" value="GCE11017.1"/>
    <property type="molecule type" value="Genomic_DNA"/>
</dbReference>